<comment type="caution">
    <text evidence="3">The sequence shown here is derived from an EMBL/GenBank/DDBJ whole genome shotgun (WGS) entry which is preliminary data.</text>
</comment>
<dbReference type="InterPro" id="IPR057668">
    <property type="entry name" value="E2_Ub-conjug_enz_C"/>
</dbReference>
<dbReference type="Proteomes" id="UP000775547">
    <property type="component" value="Unassembled WGS sequence"/>
</dbReference>
<dbReference type="PANTHER" id="PTHR31560:SF0">
    <property type="entry name" value="UPF0652 PROTEIN C22H10.08"/>
    <property type="match status" value="1"/>
</dbReference>
<feature type="compositionally biased region" description="Acidic residues" evidence="1">
    <location>
        <begin position="113"/>
        <end position="129"/>
    </location>
</feature>
<proteinExistence type="predicted"/>
<name>A0A9P7GGA0_9AGAR</name>
<reference evidence="3" key="2">
    <citation type="submission" date="2021-10" db="EMBL/GenBank/DDBJ databases">
        <title>Phylogenomics reveals ancestral predisposition of the termite-cultivated fungus Termitomyces towards a domesticated lifestyle.</title>
        <authorList>
            <person name="Auxier B."/>
            <person name="Grum-Grzhimaylo A."/>
            <person name="Cardenas M.E."/>
            <person name="Lodge J.D."/>
            <person name="Laessoe T."/>
            <person name="Pedersen O."/>
            <person name="Smith M.E."/>
            <person name="Kuyper T.W."/>
            <person name="Franco-Molano E.A."/>
            <person name="Baroni T.J."/>
            <person name="Aanen D.K."/>
        </authorList>
    </citation>
    <scope>NUCLEOTIDE SEQUENCE</scope>
    <source>
        <strain evidence="3">AP01</strain>
        <tissue evidence="3">Mycelium</tissue>
    </source>
</reference>
<dbReference type="InterPro" id="IPR018553">
    <property type="entry name" value="E2_Ub-conjug_enz"/>
</dbReference>
<accession>A0A9P7GGA0</accession>
<gene>
    <name evidence="3" type="ORF">DXG03_000118</name>
</gene>
<dbReference type="AlphaFoldDB" id="A0A9P7GGA0"/>
<reference evidence="3" key="1">
    <citation type="submission" date="2020-07" db="EMBL/GenBank/DDBJ databases">
        <authorList>
            <person name="Nieuwenhuis M."/>
            <person name="Van De Peppel L.J.J."/>
        </authorList>
    </citation>
    <scope>NUCLEOTIDE SEQUENCE</scope>
    <source>
        <strain evidence="3">AP01</strain>
        <tissue evidence="3">Mycelium</tissue>
    </source>
</reference>
<feature type="region of interest" description="Disordered" evidence="1">
    <location>
        <begin position="74"/>
        <end position="129"/>
    </location>
</feature>
<organism evidence="3 4">
    <name type="scientific">Asterophora parasitica</name>
    <dbReference type="NCBI Taxonomy" id="117018"/>
    <lineage>
        <taxon>Eukaryota</taxon>
        <taxon>Fungi</taxon>
        <taxon>Dikarya</taxon>
        <taxon>Basidiomycota</taxon>
        <taxon>Agaricomycotina</taxon>
        <taxon>Agaricomycetes</taxon>
        <taxon>Agaricomycetidae</taxon>
        <taxon>Agaricales</taxon>
        <taxon>Tricholomatineae</taxon>
        <taxon>Lyophyllaceae</taxon>
        <taxon>Asterophora</taxon>
    </lineage>
</organism>
<sequence length="447" mass="50246">MSETPLVVGDATKPANPVTAFSLETILSDKHESVEHPGAAATNGVSPTGWDEEVPENPLAEGFCVECEGELSSGARKGSRKRHASKVLAGQPEKKAKTSATTSSSDLANGDSMDVEENSANEDSDDEDWERVAAGSTTEVLGAQPAVGVKVGEWFIARAKYIPLRLTLGERKFLRLLEAALNVSEYTDKIDTIGFGLSKAKRIVQQIRELCAIMSGLLLAADYKQGQELFTDRDFQANAEFYQQIFELGRRHKIMNPDKMRTTYGKLIYLLQDSQSPDVKDLLSFSCIRPIKTVHVVLEEYEALDLLRDDLITIATKEIYSEGRPRRDIQKDIKSKERAIETLAARYERDGLPQEKIRQCLYSIGDNHAFLRVNRDPCERIINYLKEYFHPTQAKDSKRSLAIRSGKEGARLSHDHGKQYSYVLQSLTLWREILHGTFRIFKLPFQC</sequence>
<protein>
    <recommendedName>
        <fullName evidence="2">Non-canonical E2 ubiquitin-conjugating enzyme C-terminal domain-containing protein</fullName>
    </recommendedName>
</protein>
<evidence type="ECO:0000313" key="3">
    <source>
        <dbReference type="EMBL" id="KAG5648770.1"/>
    </source>
</evidence>
<keyword evidence="4" id="KW-1185">Reference proteome</keyword>
<dbReference type="OrthoDB" id="406045at2759"/>
<evidence type="ECO:0000313" key="4">
    <source>
        <dbReference type="Proteomes" id="UP000775547"/>
    </source>
</evidence>
<evidence type="ECO:0000259" key="2">
    <source>
        <dbReference type="Pfam" id="PF09418"/>
    </source>
</evidence>
<feature type="region of interest" description="Disordered" evidence="1">
    <location>
        <begin position="29"/>
        <end position="56"/>
    </location>
</feature>
<dbReference type="EMBL" id="JABCKV010000001">
    <property type="protein sequence ID" value="KAG5648770.1"/>
    <property type="molecule type" value="Genomic_DNA"/>
</dbReference>
<feature type="domain" description="Non-canonical E2 ubiquitin-conjugating enzyme C-terminal" evidence="2">
    <location>
        <begin position="158"/>
        <end position="442"/>
    </location>
</feature>
<dbReference type="Pfam" id="PF09418">
    <property type="entry name" value="DUF2009"/>
    <property type="match status" value="1"/>
</dbReference>
<evidence type="ECO:0000256" key="1">
    <source>
        <dbReference type="SAM" id="MobiDB-lite"/>
    </source>
</evidence>
<dbReference type="PANTHER" id="PTHR31560">
    <property type="entry name" value="UPF0652 PROTEIN C16A11.03C-RELATED"/>
    <property type="match status" value="1"/>
</dbReference>